<proteinExistence type="inferred from homology"/>
<evidence type="ECO:0000256" key="1">
    <source>
        <dbReference type="ARBA" id="ARBA00001995"/>
    </source>
</evidence>
<evidence type="ECO:0000256" key="2">
    <source>
        <dbReference type="ARBA" id="ARBA00004222"/>
    </source>
</evidence>
<dbReference type="AlphaFoldDB" id="A0A5K3FDS2"/>
<sequence>MRDFEHLPQELQVRPKCLIVLTGLDVDSNPFHASVWKGFSQNRRSDRAPLKFKNLPLDHAYPKTQPKYSSQYEWYLPKGLLKRNWMKKHLDELPAVVVVFFDLEWNEKDWHEKVKECVGRVNIVRSNLISRPTKVVVVLLQSKAPNQSGDEVSSTERAQELCNQCQLNVKNLFVLQQSDFMFGCITRLETELHDMASNYYHNAAKRVKAHKSSLNKSTHQLLFVRHDFKIAFFDELKQDSNLALKHYRQAYNHLLEMKMTDADLLEFKVVAGFINFKICRIFFQLHAPEAIAQFRRHIDFFKSVVGMPELAFEHEAWLSMQYEIFGELFDEATRLSVHPLLTQHPGLYFHEAGRHMLMRRSIANQLGVDKAVDGGTHSSPRLSPSKCKVGVRDVVGGAVRVYKDSEHLPGDANSAVVDPSMEYFGQHSWQNPGQIVGTTDRTKEREGIMTLQATEAKIDYSELIIPLFTRASHHFERYNAKRMQLYPIFCIAEEFFLKEEYENALDHYCKIVDEFRHFGWKLVFTSICHRILQCALKLKHHSMTISFAMELLSDYSDLTQEEKESIHQLIFLQTNDFQDIGPVNTAVGHCVQEFESTSPEIIDLSQLKSCVEVKAEFAKPSFSIDEPVRLVVFLKSFAPLPLPIDSLLVKLNSEALHGQVNQLDGFLRDASTAASSPIICYYCRPLILMPSDLKVIVFTIDPAKLASGLQVVAIEASFTYLGDCSRPYCFRWLPSTYDWLPLPTPVSCNYTNRLDELKRALVSCDCNVTFNCAVFPRWEFFRNRLTVEISPKASKLEMSLRHMPPPLCSEKYVILCQVQNTESSDLTNLTISANLADDATTSGHVDMTSTATDASQCTGVVHVGQSASQSAPSCADGLYSQAFVSSCLAPGADLVCPIFVHCPTVAGDRSLRVDAQYSIVAQLPAPGAKVLSLNNNGKVEIVESETPHVSGSELTLTRCFQSKRVQLSAIPPLEINARILSLMHAPVVSVVVGRPFILEVALTNCSPWAIEIEKSTFNFSPGVLFKGNRNPPNLNVPLNPYETCTEVQVLILSENGTYTEILNLGQYSVNWKRLRPQVGQDPSFPKATISTVTFDLPSCALATLPFSINLSLPPFGLLHSPFTVTYALENKTPFPQELHFALEPTEGFVFCGVQLTSLHLLPNSSKNLDFTLLPLCLGYIQLPRCKVWSGSKTQPDVDALTTESPATLKNSDPVLSSKTQMLHQLQSHIFIMPQLEGT</sequence>
<evidence type="ECO:0000256" key="5">
    <source>
        <dbReference type="ARBA" id="ARBA00022448"/>
    </source>
</evidence>
<evidence type="ECO:0000259" key="8">
    <source>
        <dbReference type="Pfam" id="PF11817"/>
    </source>
</evidence>
<dbReference type="Pfam" id="PF11817">
    <property type="entry name" value="Foie-gras_1"/>
    <property type="match status" value="1"/>
</dbReference>
<comment type="similarity">
    <text evidence="3">Belongs to the TRAPPC11 family.</text>
</comment>
<keyword evidence="6" id="KW-0931">ER-Golgi transport</keyword>
<dbReference type="PANTHER" id="PTHR14374">
    <property type="entry name" value="FOIE GRAS"/>
    <property type="match status" value="1"/>
</dbReference>
<dbReference type="GO" id="GO:0005794">
    <property type="term" value="C:Golgi apparatus"/>
    <property type="evidence" value="ECO:0007669"/>
    <property type="project" value="UniProtKB-SubCell"/>
</dbReference>
<dbReference type="WBParaSite" id="MCU_007344-RB">
    <property type="protein sequence ID" value="MCU_007344-RB"/>
    <property type="gene ID" value="MCU_007344"/>
</dbReference>
<comment type="function">
    <text evidence="1">Involved in endoplasmic reticulum to Golgi apparatus trafficking at a very early stage.</text>
</comment>
<reference evidence="10" key="1">
    <citation type="submission" date="2019-11" db="UniProtKB">
        <authorList>
            <consortium name="WormBaseParasite"/>
        </authorList>
    </citation>
    <scope>IDENTIFICATION</scope>
</reference>
<keyword evidence="7" id="KW-0333">Golgi apparatus</keyword>
<dbReference type="InterPro" id="IPR021773">
    <property type="entry name" value="TPC11"/>
</dbReference>
<evidence type="ECO:0000256" key="4">
    <source>
        <dbReference type="ARBA" id="ARBA00021520"/>
    </source>
</evidence>
<keyword evidence="5" id="KW-0813">Transport</keyword>
<feature type="domain" description="Trafficking protein particle complex subunit 11" evidence="8">
    <location>
        <begin position="265"/>
        <end position="553"/>
    </location>
</feature>
<feature type="domain" description="Trafficking protein particle complex subunit 11 C-terminal" evidence="9">
    <location>
        <begin position="1137"/>
        <end position="1185"/>
    </location>
</feature>
<comment type="subcellular location">
    <subcellularLocation>
        <location evidence="2">Golgi apparatus</location>
        <location evidence="2">cis-Golgi network</location>
    </subcellularLocation>
</comment>
<protein>
    <recommendedName>
        <fullName evidence="4">Trafficking protein particle complex subunit 11</fullName>
    </recommendedName>
</protein>
<evidence type="ECO:0000256" key="3">
    <source>
        <dbReference type="ARBA" id="ARBA00007051"/>
    </source>
</evidence>
<accession>A0A5K3FDS2</accession>
<dbReference type="InterPro" id="IPR025876">
    <property type="entry name" value="TRAPPC11_C"/>
</dbReference>
<dbReference type="PANTHER" id="PTHR14374:SF0">
    <property type="entry name" value="TRAFFICKING PROTEIN PARTICLE COMPLEX SUBUNIT 11"/>
    <property type="match status" value="1"/>
</dbReference>
<dbReference type="Pfam" id="PF12742">
    <property type="entry name" value="Gryzun-like"/>
    <property type="match status" value="1"/>
</dbReference>
<evidence type="ECO:0000313" key="10">
    <source>
        <dbReference type="WBParaSite" id="MCU_007344-RB"/>
    </source>
</evidence>
<name>A0A5K3FDS2_MESCO</name>
<evidence type="ECO:0000256" key="7">
    <source>
        <dbReference type="ARBA" id="ARBA00023034"/>
    </source>
</evidence>
<evidence type="ECO:0000259" key="9">
    <source>
        <dbReference type="Pfam" id="PF12742"/>
    </source>
</evidence>
<dbReference type="GO" id="GO:0016192">
    <property type="term" value="P:vesicle-mediated transport"/>
    <property type="evidence" value="ECO:0007669"/>
    <property type="project" value="UniProtKB-KW"/>
</dbReference>
<evidence type="ECO:0000256" key="6">
    <source>
        <dbReference type="ARBA" id="ARBA00022892"/>
    </source>
</evidence>
<organism evidence="10">
    <name type="scientific">Mesocestoides corti</name>
    <name type="common">Flatworm</name>
    <dbReference type="NCBI Taxonomy" id="53468"/>
    <lineage>
        <taxon>Eukaryota</taxon>
        <taxon>Metazoa</taxon>
        <taxon>Spiralia</taxon>
        <taxon>Lophotrochozoa</taxon>
        <taxon>Platyhelminthes</taxon>
        <taxon>Cestoda</taxon>
        <taxon>Eucestoda</taxon>
        <taxon>Cyclophyllidea</taxon>
        <taxon>Mesocestoididae</taxon>
        <taxon>Mesocestoides</taxon>
    </lineage>
</organism>